<dbReference type="EMBL" id="RCHS01001065">
    <property type="protein sequence ID" value="RMX55376.1"/>
    <property type="molecule type" value="Genomic_DNA"/>
</dbReference>
<feature type="non-terminal residue" evidence="1">
    <location>
        <position position="129"/>
    </location>
</feature>
<gene>
    <name evidence="1" type="ORF">pdam_00010179</name>
</gene>
<evidence type="ECO:0000313" key="1">
    <source>
        <dbReference type="EMBL" id="RMX55376.1"/>
    </source>
</evidence>
<proteinExistence type="predicted"/>
<accession>A0A3M6UNY0</accession>
<reference evidence="1 2" key="1">
    <citation type="journal article" date="2018" name="Sci. Rep.">
        <title>Comparative analysis of the Pocillopora damicornis genome highlights role of immune system in coral evolution.</title>
        <authorList>
            <person name="Cunning R."/>
            <person name="Bay R.A."/>
            <person name="Gillette P."/>
            <person name="Baker A.C."/>
            <person name="Traylor-Knowles N."/>
        </authorList>
    </citation>
    <scope>NUCLEOTIDE SEQUENCE [LARGE SCALE GENOMIC DNA]</scope>
    <source>
        <strain evidence="1">RSMAS</strain>
        <tissue evidence="1">Whole animal</tissue>
    </source>
</reference>
<name>A0A3M6UNY0_POCDA</name>
<keyword evidence="2" id="KW-1185">Reference proteome</keyword>
<evidence type="ECO:0000313" key="2">
    <source>
        <dbReference type="Proteomes" id="UP000275408"/>
    </source>
</evidence>
<organism evidence="1 2">
    <name type="scientific">Pocillopora damicornis</name>
    <name type="common">Cauliflower coral</name>
    <name type="synonym">Millepora damicornis</name>
    <dbReference type="NCBI Taxonomy" id="46731"/>
    <lineage>
        <taxon>Eukaryota</taxon>
        <taxon>Metazoa</taxon>
        <taxon>Cnidaria</taxon>
        <taxon>Anthozoa</taxon>
        <taxon>Hexacorallia</taxon>
        <taxon>Scleractinia</taxon>
        <taxon>Astrocoeniina</taxon>
        <taxon>Pocilloporidae</taxon>
        <taxon>Pocillopora</taxon>
    </lineage>
</organism>
<dbReference type="AlphaFoldDB" id="A0A3M6UNY0"/>
<protein>
    <submittedName>
        <fullName evidence="1">Uncharacterized protein</fullName>
    </submittedName>
</protein>
<comment type="caution">
    <text evidence="1">The sequence shown here is derived from an EMBL/GenBank/DDBJ whole genome shotgun (WGS) entry which is preliminary data.</text>
</comment>
<dbReference type="Proteomes" id="UP000275408">
    <property type="component" value="Unassembled WGS sequence"/>
</dbReference>
<sequence>MAPNYAPDFIFGSNSVVNIANSVGLSFPDVEDWLCVENEHPTSTQLSNESSAVFVPNRERIQIRYTDYINVNDADFKKEPPHKKTEFLDKCYILNNEAHIIPENTEGPVMTDGPGGNPQVIVDASHGKT</sequence>